<dbReference type="RefSeq" id="WP_203413119.1">
    <property type="nucleotide sequence ID" value="NZ_CP060244.1"/>
</dbReference>
<keyword evidence="9" id="KW-1185">Reference proteome</keyword>
<dbReference type="AlphaFoldDB" id="A0A7H1NSZ0"/>
<evidence type="ECO:0000313" key="8">
    <source>
        <dbReference type="EMBL" id="QNT78900.1"/>
    </source>
</evidence>
<dbReference type="HAMAP" id="MF_00073">
    <property type="entry name" value="NusB"/>
    <property type="match status" value="1"/>
</dbReference>
<keyword evidence="4 6" id="KW-0805">Transcription regulation</keyword>
<keyword evidence="3 6" id="KW-0694">RNA-binding</keyword>
<feature type="domain" description="NusB/RsmB/TIM44" evidence="7">
    <location>
        <begin position="15"/>
        <end position="155"/>
    </location>
</feature>
<dbReference type="GO" id="GO:0006353">
    <property type="term" value="P:DNA-templated transcription termination"/>
    <property type="evidence" value="ECO:0007669"/>
    <property type="project" value="UniProtKB-UniRule"/>
</dbReference>
<evidence type="ECO:0000256" key="2">
    <source>
        <dbReference type="ARBA" id="ARBA00022814"/>
    </source>
</evidence>
<evidence type="ECO:0000256" key="1">
    <source>
        <dbReference type="ARBA" id="ARBA00005952"/>
    </source>
</evidence>
<evidence type="ECO:0000256" key="6">
    <source>
        <dbReference type="HAMAP-Rule" id="MF_00073"/>
    </source>
</evidence>
<dbReference type="InterPro" id="IPR011605">
    <property type="entry name" value="NusB_fam"/>
</dbReference>
<evidence type="ECO:0000256" key="4">
    <source>
        <dbReference type="ARBA" id="ARBA00023015"/>
    </source>
</evidence>
<dbReference type="GO" id="GO:0005829">
    <property type="term" value="C:cytosol"/>
    <property type="evidence" value="ECO:0007669"/>
    <property type="project" value="TreeGrafter"/>
</dbReference>
<accession>A0A7H1NSZ0</accession>
<evidence type="ECO:0000256" key="3">
    <source>
        <dbReference type="ARBA" id="ARBA00022884"/>
    </source>
</evidence>
<reference evidence="8 9" key="1">
    <citation type="submission" date="2020-08" db="EMBL/GenBank/DDBJ databases">
        <title>Complete genome sequence of Entomobacter blattae G55GP.</title>
        <authorList>
            <person name="Poehlein A."/>
            <person name="Guzman J."/>
            <person name="Daniel R."/>
            <person name="Vilcinskas A."/>
        </authorList>
    </citation>
    <scope>NUCLEOTIDE SEQUENCE [LARGE SCALE GENOMIC DNA]</scope>
    <source>
        <strain evidence="8 9">G55GP</strain>
    </source>
</reference>
<protein>
    <recommendedName>
        <fullName evidence="6">Transcription antitermination protein NusB</fullName>
    </recommendedName>
    <alternativeName>
        <fullName evidence="6">Antitermination factor NusB</fullName>
    </alternativeName>
</protein>
<proteinExistence type="inferred from homology"/>
<evidence type="ECO:0000313" key="9">
    <source>
        <dbReference type="Proteomes" id="UP000516349"/>
    </source>
</evidence>
<comment type="function">
    <text evidence="6">Involved in transcription antitermination. Required for transcription of ribosomal RNA (rRNA) genes. Binds specifically to the boxA antiterminator sequence of the ribosomal RNA (rrn) operons.</text>
</comment>
<dbReference type="Pfam" id="PF01029">
    <property type="entry name" value="NusB"/>
    <property type="match status" value="1"/>
</dbReference>
<comment type="similarity">
    <text evidence="1 6">Belongs to the NusB family.</text>
</comment>
<dbReference type="NCBIfam" id="TIGR01951">
    <property type="entry name" value="nusB"/>
    <property type="match status" value="1"/>
</dbReference>
<evidence type="ECO:0000256" key="5">
    <source>
        <dbReference type="ARBA" id="ARBA00023163"/>
    </source>
</evidence>
<dbReference type="Proteomes" id="UP000516349">
    <property type="component" value="Chromosome"/>
</dbReference>
<gene>
    <name evidence="6 8" type="primary">nusB</name>
    <name evidence="8" type="ORF">JGUZn3_16820</name>
</gene>
<dbReference type="SUPFAM" id="SSF48013">
    <property type="entry name" value="NusB-like"/>
    <property type="match status" value="1"/>
</dbReference>
<name>A0A7H1NSZ0_9PROT</name>
<sequence>MNKPSEHYRLGSRTAARIAAVQALFQHQQSSEDLNQIEQQFLFFRLRPAEIDATSGDNTLMEKADVKFFSQLIQSAQVYFPTSLEQITQTLPVEWPLNRIDPVLKSLLCMAIIELYAFKETPSRVVINEYINVAHSFFSGDEPKMANGILNTIARTLRPDDFSQ</sequence>
<evidence type="ECO:0000259" key="7">
    <source>
        <dbReference type="Pfam" id="PF01029"/>
    </source>
</evidence>
<dbReference type="EMBL" id="CP060244">
    <property type="protein sequence ID" value="QNT78900.1"/>
    <property type="molecule type" value="Genomic_DNA"/>
</dbReference>
<dbReference type="InterPro" id="IPR035926">
    <property type="entry name" value="NusB-like_sf"/>
</dbReference>
<dbReference type="InterPro" id="IPR006027">
    <property type="entry name" value="NusB_RsmB_TIM44"/>
</dbReference>
<keyword evidence="5 6" id="KW-0804">Transcription</keyword>
<dbReference type="Gene3D" id="1.10.940.10">
    <property type="entry name" value="NusB-like"/>
    <property type="match status" value="1"/>
</dbReference>
<keyword evidence="2 6" id="KW-0889">Transcription antitermination</keyword>
<dbReference type="PANTHER" id="PTHR11078">
    <property type="entry name" value="N UTILIZATION SUBSTANCE PROTEIN B-RELATED"/>
    <property type="match status" value="1"/>
</dbReference>
<dbReference type="GO" id="GO:0031564">
    <property type="term" value="P:transcription antitermination"/>
    <property type="evidence" value="ECO:0007669"/>
    <property type="project" value="UniProtKB-KW"/>
</dbReference>
<dbReference type="PANTHER" id="PTHR11078:SF3">
    <property type="entry name" value="ANTITERMINATION NUSB DOMAIN-CONTAINING PROTEIN"/>
    <property type="match status" value="1"/>
</dbReference>
<dbReference type="KEGG" id="ebla:JGUZn3_16820"/>
<dbReference type="GO" id="GO:0003723">
    <property type="term" value="F:RNA binding"/>
    <property type="evidence" value="ECO:0007669"/>
    <property type="project" value="UniProtKB-UniRule"/>
</dbReference>
<organism evidence="8 9">
    <name type="scientific">Entomobacter blattae</name>
    <dbReference type="NCBI Taxonomy" id="2762277"/>
    <lineage>
        <taxon>Bacteria</taxon>
        <taxon>Pseudomonadati</taxon>
        <taxon>Pseudomonadota</taxon>
        <taxon>Alphaproteobacteria</taxon>
        <taxon>Acetobacterales</taxon>
        <taxon>Acetobacteraceae</taxon>
        <taxon>Entomobacter</taxon>
    </lineage>
</organism>